<protein>
    <submittedName>
        <fullName evidence="2">3-deoxy-7-phosphoheptulonate synthase</fullName>
        <ecNumber evidence="2">2.5.1.54</ecNumber>
    </submittedName>
</protein>
<dbReference type="PROSITE" id="PS51168">
    <property type="entry name" value="CHORISMATE_MUT_2"/>
    <property type="match status" value="1"/>
</dbReference>
<dbReference type="GO" id="GO:0003849">
    <property type="term" value="F:3-deoxy-7-phosphoheptulonate synthase activity"/>
    <property type="evidence" value="ECO:0007669"/>
    <property type="project" value="UniProtKB-EC"/>
</dbReference>
<evidence type="ECO:0000313" key="2">
    <source>
        <dbReference type="EMBL" id="EKE27995.1"/>
    </source>
</evidence>
<dbReference type="SUPFAM" id="SSF48600">
    <property type="entry name" value="Chorismate mutase II"/>
    <property type="match status" value="1"/>
</dbReference>
<dbReference type="GO" id="GO:0004106">
    <property type="term" value="F:chorismate mutase activity"/>
    <property type="evidence" value="ECO:0007669"/>
    <property type="project" value="InterPro"/>
</dbReference>
<evidence type="ECO:0000259" key="1">
    <source>
        <dbReference type="PROSITE" id="PS51168"/>
    </source>
</evidence>
<proteinExistence type="predicted"/>
<dbReference type="Gene3D" id="1.20.59.10">
    <property type="entry name" value="Chorismate mutase"/>
    <property type="match status" value="1"/>
</dbReference>
<dbReference type="InterPro" id="IPR002701">
    <property type="entry name" value="CM_II_prokaryot"/>
</dbReference>
<dbReference type="InterPro" id="IPR036263">
    <property type="entry name" value="Chorismate_II_sf"/>
</dbReference>
<keyword evidence="2" id="KW-0808">Transferase</keyword>
<feature type="domain" description="Chorismate mutase" evidence="1">
    <location>
        <begin position="1"/>
        <end position="86"/>
    </location>
</feature>
<dbReference type="GO" id="GO:0046417">
    <property type="term" value="P:chorismate metabolic process"/>
    <property type="evidence" value="ECO:0007669"/>
    <property type="project" value="InterPro"/>
</dbReference>
<dbReference type="SMART" id="SM00830">
    <property type="entry name" value="CM_2"/>
    <property type="match status" value="1"/>
</dbReference>
<dbReference type="EC" id="2.5.1.54" evidence="2"/>
<dbReference type="Pfam" id="PF01817">
    <property type="entry name" value="CM_2"/>
    <property type="match status" value="1"/>
</dbReference>
<reference evidence="2" key="1">
    <citation type="journal article" date="2012" name="Science">
        <title>Fermentation, hydrogen, and sulfur metabolism in multiple uncultivated bacterial phyla.</title>
        <authorList>
            <person name="Wrighton K.C."/>
            <person name="Thomas B.C."/>
            <person name="Sharon I."/>
            <person name="Miller C.S."/>
            <person name="Castelle C.J."/>
            <person name="VerBerkmoes N.C."/>
            <person name="Wilkins M.J."/>
            <person name="Hettich R.L."/>
            <person name="Lipton M.S."/>
            <person name="Williams K.H."/>
            <person name="Long P.E."/>
            <person name="Banfield J.F."/>
        </authorList>
    </citation>
    <scope>NUCLEOTIDE SEQUENCE [LARGE SCALE GENOMIC DNA]</scope>
</reference>
<organism evidence="2">
    <name type="scientific">uncultured bacterium</name>
    <name type="common">gcode 4</name>
    <dbReference type="NCBI Taxonomy" id="1234023"/>
    <lineage>
        <taxon>Bacteria</taxon>
        <taxon>environmental samples</taxon>
    </lineage>
</organism>
<accession>K2GX95</accession>
<dbReference type="InterPro" id="IPR036979">
    <property type="entry name" value="CM_dom_sf"/>
</dbReference>
<gene>
    <name evidence="2" type="ORF">ACD_3C00111G0012</name>
</gene>
<comment type="caution">
    <text evidence="2">The sequence shown here is derived from an EMBL/GenBank/DDBJ whole genome shotgun (WGS) entry which is preliminary data.</text>
</comment>
<dbReference type="EMBL" id="AMFJ01000385">
    <property type="protein sequence ID" value="EKE27995.1"/>
    <property type="molecule type" value="Genomic_DNA"/>
</dbReference>
<dbReference type="AlphaFoldDB" id="K2GX95"/>
<sequence length="86" mass="10559">MLTEWRKQIDNIDEEIIKLLWERFSIVEKIWIYKKENNIEIIQIDRWQQVLADRIKLWAENGLSSELIKNAWEAIHIEAIRKEELK</sequence>
<name>K2GX95_9BACT</name>